<dbReference type="FunFam" id="2.40.33.10:FF:000001">
    <property type="entry name" value="Pyruvate kinase"/>
    <property type="match status" value="1"/>
</dbReference>
<reference evidence="18 19" key="1">
    <citation type="submission" date="2019-07" db="EMBL/GenBank/DDBJ databases">
        <title>Genomes of Cafeteria roenbergensis.</title>
        <authorList>
            <person name="Fischer M.G."/>
            <person name="Hackl T."/>
            <person name="Roman M."/>
        </authorList>
    </citation>
    <scope>NUCLEOTIDE SEQUENCE [LARGE SCALE GENOMIC DNA]</scope>
    <source>
        <strain evidence="18 19">Cflag</strain>
    </source>
</reference>
<dbReference type="GO" id="GO:0030955">
    <property type="term" value="F:potassium ion binding"/>
    <property type="evidence" value="ECO:0007669"/>
    <property type="project" value="InterPro"/>
</dbReference>
<dbReference type="Pfam" id="PF00224">
    <property type="entry name" value="PK"/>
    <property type="match status" value="1"/>
</dbReference>
<evidence type="ECO:0000256" key="1">
    <source>
        <dbReference type="ARBA" id="ARBA00001958"/>
    </source>
</evidence>
<gene>
    <name evidence="18" type="ORF">FNF31_04774</name>
</gene>
<keyword evidence="12" id="KW-0670">Pyruvate</keyword>
<evidence type="ECO:0000259" key="16">
    <source>
        <dbReference type="Pfam" id="PF00224"/>
    </source>
</evidence>
<dbReference type="UniPathway" id="UPA00109">
    <property type="reaction ID" value="UER00188"/>
</dbReference>
<evidence type="ECO:0000313" key="19">
    <source>
        <dbReference type="Proteomes" id="UP000325113"/>
    </source>
</evidence>
<dbReference type="NCBIfam" id="NF004491">
    <property type="entry name" value="PRK05826.1"/>
    <property type="match status" value="1"/>
</dbReference>
<evidence type="ECO:0000256" key="14">
    <source>
        <dbReference type="SAM" id="MobiDB-lite"/>
    </source>
</evidence>
<feature type="transmembrane region" description="Helical" evidence="15">
    <location>
        <begin position="111"/>
        <end position="131"/>
    </location>
</feature>
<dbReference type="InterPro" id="IPR011037">
    <property type="entry name" value="Pyrv_Knase-like_insert_dom_sf"/>
</dbReference>
<keyword evidence="15" id="KW-1133">Transmembrane helix</keyword>
<dbReference type="GO" id="GO:0016301">
    <property type="term" value="F:kinase activity"/>
    <property type="evidence" value="ECO:0007669"/>
    <property type="project" value="UniProtKB-KW"/>
</dbReference>
<feature type="region of interest" description="Disordered" evidence="14">
    <location>
        <begin position="171"/>
        <end position="216"/>
    </location>
</feature>
<dbReference type="InterPro" id="IPR018209">
    <property type="entry name" value="Pyrv_Knase_AS"/>
</dbReference>
<keyword evidence="11 13" id="KW-0324">Glycolysis</keyword>
<keyword evidence="5 13" id="KW-0808">Transferase</keyword>
<organism evidence="18 19">
    <name type="scientific">Cafeteria roenbergensis</name>
    <name type="common">Marine flagellate</name>
    <dbReference type="NCBI Taxonomy" id="33653"/>
    <lineage>
        <taxon>Eukaryota</taxon>
        <taxon>Sar</taxon>
        <taxon>Stramenopiles</taxon>
        <taxon>Bigyra</taxon>
        <taxon>Opalozoa</taxon>
        <taxon>Bicosoecida</taxon>
        <taxon>Cafeteriaceae</taxon>
        <taxon>Cafeteria</taxon>
    </lineage>
</organism>
<protein>
    <recommendedName>
        <fullName evidence="4 13">Pyruvate kinase</fullName>
        <ecNumber evidence="4 13">2.7.1.40</ecNumber>
    </recommendedName>
</protein>
<dbReference type="Pfam" id="PF02887">
    <property type="entry name" value="PK_C"/>
    <property type="match status" value="1"/>
</dbReference>
<dbReference type="SUPFAM" id="SSF52935">
    <property type="entry name" value="PK C-terminal domain-like"/>
    <property type="match status" value="1"/>
</dbReference>
<dbReference type="InterPro" id="IPR015793">
    <property type="entry name" value="Pyrv_Knase_brl"/>
</dbReference>
<evidence type="ECO:0000256" key="15">
    <source>
        <dbReference type="SAM" id="Phobius"/>
    </source>
</evidence>
<dbReference type="PROSITE" id="PS00110">
    <property type="entry name" value="PYRUVATE_KINASE"/>
    <property type="match status" value="1"/>
</dbReference>
<evidence type="ECO:0000256" key="13">
    <source>
        <dbReference type="RuleBase" id="RU000504"/>
    </source>
</evidence>
<dbReference type="InterPro" id="IPR015795">
    <property type="entry name" value="Pyrv_Knase_C"/>
</dbReference>
<comment type="pathway">
    <text evidence="2 13">Carbohydrate degradation; glycolysis; pyruvate from D-glyceraldehyde 3-phosphate: step 5/5.</text>
</comment>
<evidence type="ECO:0000256" key="9">
    <source>
        <dbReference type="ARBA" id="ARBA00022840"/>
    </source>
</evidence>
<dbReference type="Gene3D" id="2.40.33.10">
    <property type="entry name" value="PK beta-barrel domain-like"/>
    <property type="match status" value="1"/>
</dbReference>
<dbReference type="InterPro" id="IPR015813">
    <property type="entry name" value="Pyrv/PenolPyrv_kinase-like_dom"/>
</dbReference>
<dbReference type="PANTHER" id="PTHR11817">
    <property type="entry name" value="PYRUVATE KINASE"/>
    <property type="match status" value="1"/>
</dbReference>
<keyword evidence="7" id="KW-0547">Nucleotide-binding</keyword>
<feature type="transmembrane region" description="Helical" evidence="15">
    <location>
        <begin position="74"/>
        <end position="91"/>
    </location>
</feature>
<comment type="caution">
    <text evidence="18">The sequence shown here is derived from an EMBL/GenBank/DDBJ whole genome shotgun (WGS) entry which is preliminary data.</text>
</comment>
<feature type="transmembrane region" description="Helical" evidence="15">
    <location>
        <begin position="302"/>
        <end position="321"/>
    </location>
</feature>
<dbReference type="NCBIfam" id="TIGR01064">
    <property type="entry name" value="pyruv_kin"/>
    <property type="match status" value="1"/>
</dbReference>
<dbReference type="EMBL" id="VLTM01000052">
    <property type="protein sequence ID" value="KAA0159535.1"/>
    <property type="molecule type" value="Genomic_DNA"/>
</dbReference>
<feature type="domain" description="Pyruvate kinase barrel" evidence="16">
    <location>
        <begin position="557"/>
        <end position="891"/>
    </location>
</feature>
<comment type="catalytic activity">
    <reaction evidence="13">
        <text>pyruvate + ATP = phosphoenolpyruvate + ADP + H(+)</text>
        <dbReference type="Rhea" id="RHEA:18157"/>
        <dbReference type="ChEBI" id="CHEBI:15361"/>
        <dbReference type="ChEBI" id="CHEBI:15378"/>
        <dbReference type="ChEBI" id="CHEBI:30616"/>
        <dbReference type="ChEBI" id="CHEBI:58702"/>
        <dbReference type="ChEBI" id="CHEBI:456216"/>
        <dbReference type="EC" id="2.7.1.40"/>
    </reaction>
</comment>
<feature type="region of interest" description="Disordered" evidence="14">
    <location>
        <begin position="409"/>
        <end position="449"/>
    </location>
</feature>
<dbReference type="AlphaFoldDB" id="A0A5A8D2V3"/>
<dbReference type="PRINTS" id="PR01050">
    <property type="entry name" value="PYRUVTKNASE"/>
</dbReference>
<keyword evidence="15" id="KW-0472">Membrane</keyword>
<feature type="transmembrane region" description="Helical" evidence="15">
    <location>
        <begin position="273"/>
        <end position="296"/>
    </location>
</feature>
<evidence type="ECO:0000256" key="3">
    <source>
        <dbReference type="ARBA" id="ARBA00008663"/>
    </source>
</evidence>
<dbReference type="GO" id="GO:0005524">
    <property type="term" value="F:ATP binding"/>
    <property type="evidence" value="ECO:0007669"/>
    <property type="project" value="UniProtKB-KW"/>
</dbReference>
<accession>A0A5A8D2V3</accession>
<proteinExistence type="inferred from homology"/>
<keyword evidence="15" id="KW-0812">Transmembrane</keyword>
<evidence type="ECO:0000256" key="10">
    <source>
        <dbReference type="ARBA" id="ARBA00022842"/>
    </source>
</evidence>
<evidence type="ECO:0000256" key="6">
    <source>
        <dbReference type="ARBA" id="ARBA00022723"/>
    </source>
</evidence>
<dbReference type="Proteomes" id="UP000325113">
    <property type="component" value="Unassembled WGS sequence"/>
</dbReference>
<dbReference type="Gene3D" id="3.40.1380.20">
    <property type="entry name" value="Pyruvate kinase, C-terminal domain"/>
    <property type="match status" value="1"/>
</dbReference>
<evidence type="ECO:0000259" key="17">
    <source>
        <dbReference type="Pfam" id="PF02887"/>
    </source>
</evidence>
<dbReference type="InterPro" id="IPR015806">
    <property type="entry name" value="Pyrv_Knase_insert_dom_sf"/>
</dbReference>
<dbReference type="EC" id="2.7.1.40" evidence="4 13"/>
<name>A0A5A8D2V3_CAFRO</name>
<dbReference type="Gene3D" id="3.20.20.60">
    <property type="entry name" value="Phosphoenolpyruvate-binding domains"/>
    <property type="match status" value="1"/>
</dbReference>
<evidence type="ECO:0000256" key="8">
    <source>
        <dbReference type="ARBA" id="ARBA00022777"/>
    </source>
</evidence>
<evidence type="ECO:0000313" key="18">
    <source>
        <dbReference type="EMBL" id="KAA0159535.1"/>
    </source>
</evidence>
<keyword evidence="6" id="KW-0479">Metal-binding</keyword>
<keyword evidence="9" id="KW-0067">ATP-binding</keyword>
<dbReference type="InterPro" id="IPR036918">
    <property type="entry name" value="Pyrv_Knase_C_sf"/>
</dbReference>
<feature type="domain" description="Pyruvate kinase C-terminal" evidence="17">
    <location>
        <begin position="928"/>
        <end position="1029"/>
    </location>
</feature>
<evidence type="ECO:0000256" key="2">
    <source>
        <dbReference type="ARBA" id="ARBA00004997"/>
    </source>
</evidence>
<sequence length="1055" mass="111688">MAGMIAGVLPRLIGIAAESYIPAVWGMQQERSLHKQSIRLASVQHIRGIVMSYIDASQEAGRDSMQSETDRNSTLLLLTTLMLGVAFAFVIEGRVTDLGAASTSQAVAIAYAASLGIAFATLVVTMMLVYTNQRRVTALMRAELAKRSAIRDIFVLDGVKHEVDLLREMGMNVPHRAEQDDGASERSRSASPGGRPATPHDAGAADEARPAAVGAAAPAGHLPPGGMAQHVGQLDAFASSGAREQHLKMGAYLRLSHHDQVYKVARRAVDKMLAVATVSLLVAASCVFGSALWVFSASAAPTAIFVVALGVGAVLSTYIGLSEARACSRKDGLSCCAMWRMVEHGVPVAAYDVLSYPQVWRRQLQATLALMASQGLDAEATSGQQSTLEAAKYFSRRLSRKDIEAAHVQAASGRRLGPSLPRRAATARPPTPHGGFSPYMPDDQASAAGGDDALFAEEGDAAFFAAMEQEDGDLPDEGAVQDAFERLAADLTPDHGTHGGAPGPSPWSYKHSRARAAAVPGYGSDELVRHVHSTASALNRVQLAINIDPFAPLMRDRKTKIVATLGPKTLSVTEDLIRAGVAVARINCSHGDPAYYEKVVSTVRAAVDSINAAGSVDFSDGAREDVCAIAFDTKGPEIRTGINKDDAELELAPGDEIVLTTNASARESGSAERVFVDWARLAERVKPKQRVVLDDGVIALDVVSVARSQGEVRCKVVAGGILGSRKGVHLPGVPVDLPAVSDKDLEDIACAKRLGADFIFASFIREAGQVEAIRALAGPNIQIISKIENKQGVDNFDAILSASDGIMVARGDLGIEVPLERVFLIQKQLIAKCNRAGKPAICATQMLESMTYAPLPTRAECVDVGNACMDGADAVMLSGETAKGKFPVKTVATMAQLCKVAEASEDSRAATLDIHGAIRNHHAFSPEEALAAAAVHASVDHDAKAILAITTQGTTARQISKFRPRCPIVCLTFSAKTARALQLCKGVHPLVVPSSFNTEQLLAEGERAIEAMGLARPGEKYLAVHSVSGEPRHGDPKTLLFASIRAKDEEDADRA</sequence>
<comment type="similarity">
    <text evidence="3 13">Belongs to the pyruvate kinase family.</text>
</comment>
<dbReference type="SUPFAM" id="SSF51621">
    <property type="entry name" value="Phosphoenolpyruvate/pyruvate domain"/>
    <property type="match status" value="1"/>
</dbReference>
<dbReference type="GO" id="GO:0000287">
    <property type="term" value="F:magnesium ion binding"/>
    <property type="evidence" value="ECO:0007669"/>
    <property type="project" value="InterPro"/>
</dbReference>
<evidence type="ECO:0000256" key="5">
    <source>
        <dbReference type="ARBA" id="ARBA00022679"/>
    </source>
</evidence>
<keyword evidence="10 13" id="KW-0460">Magnesium</keyword>
<evidence type="ECO:0000256" key="11">
    <source>
        <dbReference type="ARBA" id="ARBA00023152"/>
    </source>
</evidence>
<dbReference type="GO" id="GO:0004743">
    <property type="term" value="F:pyruvate kinase activity"/>
    <property type="evidence" value="ECO:0007669"/>
    <property type="project" value="UniProtKB-EC"/>
</dbReference>
<dbReference type="SUPFAM" id="SSF50800">
    <property type="entry name" value="PK beta-barrel domain-like"/>
    <property type="match status" value="1"/>
</dbReference>
<evidence type="ECO:0000256" key="7">
    <source>
        <dbReference type="ARBA" id="ARBA00022741"/>
    </source>
</evidence>
<dbReference type="InterPro" id="IPR040442">
    <property type="entry name" value="Pyrv_kinase-like_dom_sf"/>
</dbReference>
<keyword evidence="8 13" id="KW-0418">Kinase</keyword>
<dbReference type="InterPro" id="IPR001697">
    <property type="entry name" value="Pyr_Knase"/>
</dbReference>
<evidence type="ECO:0000256" key="4">
    <source>
        <dbReference type="ARBA" id="ARBA00012142"/>
    </source>
</evidence>
<feature type="compositionally biased region" description="Basic and acidic residues" evidence="14">
    <location>
        <begin position="175"/>
        <end position="188"/>
    </location>
</feature>
<comment type="cofactor">
    <cofactor evidence="1">
        <name>K(+)</name>
        <dbReference type="ChEBI" id="CHEBI:29103"/>
    </cofactor>
</comment>
<evidence type="ECO:0000256" key="12">
    <source>
        <dbReference type="ARBA" id="ARBA00023317"/>
    </source>
</evidence>